<keyword evidence="1" id="KW-0472">Membrane</keyword>
<dbReference type="RefSeq" id="WP_144331493.1">
    <property type="nucleotide sequence ID" value="NZ_VLPL01000001.1"/>
</dbReference>
<keyword evidence="1" id="KW-0812">Transmembrane</keyword>
<comment type="caution">
    <text evidence="2">The sequence shown here is derived from an EMBL/GenBank/DDBJ whole genome shotgun (WGS) entry which is preliminary data.</text>
</comment>
<dbReference type="Proteomes" id="UP000316008">
    <property type="component" value="Unassembled WGS sequence"/>
</dbReference>
<protein>
    <submittedName>
        <fullName evidence="2">Uncharacterized protein</fullName>
    </submittedName>
</protein>
<dbReference type="AlphaFoldDB" id="A0A556N755"/>
<accession>A0A556N755</accession>
<evidence type="ECO:0000256" key="1">
    <source>
        <dbReference type="SAM" id="Phobius"/>
    </source>
</evidence>
<name>A0A556N755_9FLAO</name>
<sequence>MKLSRTSLNRLEGIGLVLILFSFFVQNAQSYSENSFRESQNYHLNKKLDHIWTVLKKHYSEEHQQAATKVDLQTFNKDWEFYSRQVKELENWEEKIGFFSQIGTWIFVLGTMMVIAPKFINEREG</sequence>
<gene>
    <name evidence="2" type="ORF">FO442_02155</name>
</gene>
<keyword evidence="3" id="KW-1185">Reference proteome</keyword>
<proteinExistence type="predicted"/>
<evidence type="ECO:0000313" key="3">
    <source>
        <dbReference type="Proteomes" id="UP000316008"/>
    </source>
</evidence>
<feature type="transmembrane region" description="Helical" evidence="1">
    <location>
        <begin position="96"/>
        <end position="116"/>
    </location>
</feature>
<organism evidence="2 3">
    <name type="scientific">Fluviicola chungangensis</name>
    <dbReference type="NCBI Taxonomy" id="2597671"/>
    <lineage>
        <taxon>Bacteria</taxon>
        <taxon>Pseudomonadati</taxon>
        <taxon>Bacteroidota</taxon>
        <taxon>Flavobacteriia</taxon>
        <taxon>Flavobacteriales</taxon>
        <taxon>Crocinitomicaceae</taxon>
        <taxon>Fluviicola</taxon>
    </lineage>
</organism>
<reference evidence="2 3" key="1">
    <citation type="submission" date="2019-07" db="EMBL/GenBank/DDBJ databases">
        <authorList>
            <person name="Huq M.A."/>
        </authorList>
    </citation>
    <scope>NUCLEOTIDE SEQUENCE [LARGE SCALE GENOMIC DNA]</scope>
    <source>
        <strain evidence="2 3">MAH-3</strain>
    </source>
</reference>
<dbReference type="EMBL" id="VLPL01000001">
    <property type="protein sequence ID" value="TSJ47958.1"/>
    <property type="molecule type" value="Genomic_DNA"/>
</dbReference>
<keyword evidence="1" id="KW-1133">Transmembrane helix</keyword>
<evidence type="ECO:0000313" key="2">
    <source>
        <dbReference type="EMBL" id="TSJ47958.1"/>
    </source>
</evidence>